<feature type="transmembrane region" description="Helical" evidence="13">
    <location>
        <begin position="40"/>
        <end position="60"/>
    </location>
</feature>
<evidence type="ECO:0000259" key="14">
    <source>
        <dbReference type="PROSITE" id="PS50035"/>
    </source>
</evidence>
<dbReference type="PANTHER" id="PTHR21248">
    <property type="entry name" value="CARDIOLIPIN SYNTHASE"/>
    <property type="match status" value="1"/>
</dbReference>
<dbReference type="RefSeq" id="WP_044040392.1">
    <property type="nucleotide sequence ID" value="NZ_HG917869.1"/>
</dbReference>
<dbReference type="SMR" id="W6S2W3"/>
<evidence type="ECO:0000256" key="10">
    <source>
        <dbReference type="ARBA" id="ARBA00023209"/>
    </source>
</evidence>
<keyword evidence="3" id="KW-0444">Lipid biosynthesis</keyword>
<dbReference type="SMART" id="SM00155">
    <property type="entry name" value="PLDc"/>
    <property type="match status" value="2"/>
</dbReference>
<evidence type="ECO:0000256" key="9">
    <source>
        <dbReference type="ARBA" id="ARBA00023136"/>
    </source>
</evidence>
<evidence type="ECO:0000256" key="3">
    <source>
        <dbReference type="ARBA" id="ARBA00022516"/>
    </source>
</evidence>
<evidence type="ECO:0000313" key="15">
    <source>
        <dbReference type="EMBL" id="CDM70254.1"/>
    </source>
</evidence>
<evidence type="ECO:0000256" key="5">
    <source>
        <dbReference type="ARBA" id="ARBA00022692"/>
    </source>
</evidence>
<dbReference type="eggNOG" id="COG1502">
    <property type="taxonomic scope" value="Bacteria"/>
</dbReference>
<dbReference type="EC" id="2.7.8.-" evidence="12"/>
<dbReference type="InterPro" id="IPR025202">
    <property type="entry name" value="PLD-like_dom"/>
</dbReference>
<evidence type="ECO:0000256" key="2">
    <source>
        <dbReference type="ARBA" id="ARBA00022475"/>
    </source>
</evidence>
<dbReference type="InterPro" id="IPR027379">
    <property type="entry name" value="CLS_N"/>
</dbReference>
<dbReference type="HOGENOM" id="CLU_038053_1_2_9"/>
<evidence type="ECO:0000256" key="12">
    <source>
        <dbReference type="NCBIfam" id="TIGR04265"/>
    </source>
</evidence>
<evidence type="ECO:0000256" key="8">
    <source>
        <dbReference type="ARBA" id="ARBA00023098"/>
    </source>
</evidence>
<dbReference type="KEGG" id="clt:CM240_3137"/>
<feature type="domain" description="PLD phosphodiesterase" evidence="14">
    <location>
        <begin position="428"/>
        <end position="455"/>
    </location>
</feature>
<dbReference type="OrthoDB" id="9762009at2"/>
<keyword evidence="6" id="KW-0677">Repeat</keyword>
<dbReference type="InterPro" id="IPR022924">
    <property type="entry name" value="Cardiolipin_synthase"/>
</dbReference>
<sequence length="515" mass="59610">MDIKKENTLRLIYGRTIIVVSLILIQLGVLLFTFKWLSKYQIYVYGGFTVISAILVLVIINGKSNPAYKLAWVIPVLLIPVFGGLFYLFVHIQSTARRLNNRHQSILKETAVYLKQDAEIINEIRNISVQNANLCNYISNIAGYPTYRSEDITYFPLGEDKFKELLFQLEKAEKFIFLEYFIIEESYMWDTILEILKRKVKEGVEVRVMYDGMCCLLLLPYSYPKELESFGIKAKMFSPIMPVLSTYQNNRDHRKILVIDGKVAFTGGINLGDEYINRIERFGHWKDTAIMVKGEAVRGFTMMFLQMWNITEKTPENYDKYLNESSNKSEEHNGGFITPYGDSPFDDDNVGKDVYMDIVNTAKEYVHIMTPYLILDNEMITTLIYAVKRGIDVKIILPHIPDKPMAFALAHNHYPQLLASGVKIYEYIPGFIHAKVFTSDNEKAVVGTINLDYRSLYLHFECAAYMFKCPVIKDIEEDFQSTLAKCKEMTLEDYKKFSLFHRVEGHVLKLFAPLM</sequence>
<dbReference type="GO" id="GO:0032049">
    <property type="term" value="P:cardiolipin biosynthetic process"/>
    <property type="evidence" value="ECO:0007669"/>
    <property type="project" value="UniProtKB-UniRule"/>
</dbReference>
<dbReference type="EMBL" id="HG917869">
    <property type="protein sequence ID" value="CDM70254.1"/>
    <property type="molecule type" value="Genomic_DNA"/>
</dbReference>
<evidence type="ECO:0000256" key="6">
    <source>
        <dbReference type="ARBA" id="ARBA00022737"/>
    </source>
</evidence>
<evidence type="ECO:0000256" key="1">
    <source>
        <dbReference type="ARBA" id="ARBA00004651"/>
    </source>
</evidence>
<comment type="subcellular location">
    <subcellularLocation>
        <location evidence="1">Cell membrane</location>
        <topology evidence="1">Multi-pass membrane protein</topology>
    </subcellularLocation>
</comment>
<feature type="domain" description="PLD phosphodiesterase" evidence="14">
    <location>
        <begin position="248"/>
        <end position="275"/>
    </location>
</feature>
<keyword evidence="2" id="KW-1003">Cell membrane</keyword>
<dbReference type="NCBIfam" id="TIGR04265">
    <property type="entry name" value="bac_cardiolipin"/>
    <property type="match status" value="1"/>
</dbReference>
<dbReference type="GO" id="GO:0005886">
    <property type="term" value="C:plasma membrane"/>
    <property type="evidence" value="ECO:0007669"/>
    <property type="project" value="UniProtKB-SubCell"/>
</dbReference>
<dbReference type="SUPFAM" id="SSF56024">
    <property type="entry name" value="Phospholipase D/nuclease"/>
    <property type="match status" value="2"/>
</dbReference>
<dbReference type="STRING" id="1216932.CM240_3137"/>
<keyword evidence="5 13" id="KW-0812">Transmembrane</keyword>
<evidence type="ECO:0000256" key="13">
    <source>
        <dbReference type="SAM" id="Phobius"/>
    </source>
</evidence>
<dbReference type="AlphaFoldDB" id="W6S2W3"/>
<keyword evidence="8" id="KW-0443">Lipid metabolism</keyword>
<feature type="transmembrane region" description="Helical" evidence="13">
    <location>
        <begin position="12"/>
        <end position="34"/>
    </location>
</feature>
<dbReference type="Gene3D" id="3.30.870.10">
    <property type="entry name" value="Endonuclease Chain A"/>
    <property type="match status" value="2"/>
</dbReference>
<dbReference type="CDD" id="cd09160">
    <property type="entry name" value="PLDc_SMU_988_like_2"/>
    <property type="match status" value="1"/>
</dbReference>
<accession>W6S2W3</accession>
<keyword evidence="11" id="KW-1208">Phospholipid metabolism</keyword>
<keyword evidence="16" id="KW-1185">Reference proteome</keyword>
<organism evidence="15 16">
    <name type="scientific">Clostridium bornimense</name>
    <dbReference type="NCBI Taxonomy" id="1216932"/>
    <lineage>
        <taxon>Bacteria</taxon>
        <taxon>Bacillati</taxon>
        <taxon>Bacillota</taxon>
        <taxon>Clostridia</taxon>
        <taxon>Eubacteriales</taxon>
        <taxon>Clostridiaceae</taxon>
        <taxon>Clostridium</taxon>
    </lineage>
</organism>
<dbReference type="PROSITE" id="PS50035">
    <property type="entry name" value="PLD"/>
    <property type="match status" value="2"/>
</dbReference>
<proteinExistence type="predicted"/>
<keyword evidence="10" id="KW-0594">Phospholipid biosynthesis</keyword>
<keyword evidence="9 13" id="KW-0472">Membrane</keyword>
<evidence type="ECO:0000256" key="4">
    <source>
        <dbReference type="ARBA" id="ARBA00022679"/>
    </source>
</evidence>
<dbReference type="Pfam" id="PF13396">
    <property type="entry name" value="PLDc_N"/>
    <property type="match status" value="1"/>
</dbReference>
<name>W6S2W3_9CLOT</name>
<keyword evidence="4" id="KW-0808">Transferase</keyword>
<protein>
    <recommendedName>
        <fullName evidence="12">Cardiolipin synthase</fullName>
        <ecNumber evidence="12">2.7.8.-</ecNumber>
    </recommendedName>
</protein>
<dbReference type="GO" id="GO:0008808">
    <property type="term" value="F:cardiolipin synthase activity"/>
    <property type="evidence" value="ECO:0007669"/>
    <property type="project" value="UniProtKB-UniRule"/>
</dbReference>
<dbReference type="InterPro" id="IPR001736">
    <property type="entry name" value="PLipase_D/transphosphatidylase"/>
</dbReference>
<evidence type="ECO:0000256" key="11">
    <source>
        <dbReference type="ARBA" id="ARBA00023264"/>
    </source>
</evidence>
<dbReference type="PATRIC" id="fig|1216932.3.peg.3105"/>
<reference evidence="15 16" key="1">
    <citation type="submission" date="2013-11" db="EMBL/GenBank/DDBJ databases">
        <title>Complete genome sequence of Clostridum sp. M2/40.</title>
        <authorList>
            <person name="Wibberg D."/>
            <person name="Puehler A."/>
            <person name="Schlueter A."/>
        </authorList>
    </citation>
    <scope>NUCLEOTIDE SEQUENCE [LARGE SCALE GENOMIC DNA]</scope>
    <source>
        <strain evidence="16">M2/40</strain>
    </source>
</reference>
<dbReference type="CDD" id="cd09154">
    <property type="entry name" value="PLDc_SMU_988_like_1"/>
    <property type="match status" value="1"/>
</dbReference>
<evidence type="ECO:0000256" key="7">
    <source>
        <dbReference type="ARBA" id="ARBA00022989"/>
    </source>
</evidence>
<dbReference type="Proteomes" id="UP000019426">
    <property type="component" value="Chromosome M2/40_rep2"/>
</dbReference>
<evidence type="ECO:0000313" key="16">
    <source>
        <dbReference type="Proteomes" id="UP000019426"/>
    </source>
</evidence>
<dbReference type="PANTHER" id="PTHR21248:SF22">
    <property type="entry name" value="PHOSPHOLIPASE D"/>
    <property type="match status" value="1"/>
</dbReference>
<keyword evidence="7 13" id="KW-1133">Transmembrane helix</keyword>
<gene>
    <name evidence="15" type="ORF">CM240_3137</name>
</gene>
<feature type="transmembrane region" description="Helical" evidence="13">
    <location>
        <begin position="72"/>
        <end position="90"/>
    </location>
</feature>
<dbReference type="Pfam" id="PF13091">
    <property type="entry name" value="PLDc_2"/>
    <property type="match status" value="2"/>
</dbReference>